<organism evidence="2 3">
    <name type="scientific">Bicyclus anynana</name>
    <name type="common">Squinting bush brown butterfly</name>
    <dbReference type="NCBI Taxonomy" id="110368"/>
    <lineage>
        <taxon>Eukaryota</taxon>
        <taxon>Metazoa</taxon>
        <taxon>Ecdysozoa</taxon>
        <taxon>Arthropoda</taxon>
        <taxon>Hexapoda</taxon>
        <taxon>Insecta</taxon>
        <taxon>Pterygota</taxon>
        <taxon>Neoptera</taxon>
        <taxon>Endopterygota</taxon>
        <taxon>Lepidoptera</taxon>
        <taxon>Glossata</taxon>
        <taxon>Ditrysia</taxon>
        <taxon>Papilionoidea</taxon>
        <taxon>Nymphalidae</taxon>
        <taxon>Satyrinae</taxon>
        <taxon>Satyrini</taxon>
        <taxon>Mycalesina</taxon>
        <taxon>Bicyclus</taxon>
    </lineage>
</organism>
<dbReference type="RefSeq" id="XP_052742945.1">
    <property type="nucleotide sequence ID" value="XM_052886985.1"/>
</dbReference>
<keyword evidence="1" id="KW-0812">Transmembrane</keyword>
<gene>
    <name evidence="3" type="primary">LOC112043745</name>
</gene>
<proteinExistence type="predicted"/>
<accession>A0ABM3LV42</accession>
<feature type="transmembrane region" description="Helical" evidence="1">
    <location>
        <begin position="73"/>
        <end position="93"/>
    </location>
</feature>
<dbReference type="GeneID" id="112043745"/>
<keyword evidence="1" id="KW-1133">Transmembrane helix</keyword>
<name>A0ABM3LV42_BICAN</name>
<protein>
    <submittedName>
        <fullName evidence="3">Uncharacterized protein LOC112043745 isoform X1</fullName>
    </submittedName>
</protein>
<sequence length="227" mass="24864">MGRVNMSILKHGNIDRVMMTIMSKSKSDPIDFDNVFPHPVVADPVVVNPVVVDPVVVDPFAADPINSDLQLTFLYIPLFFLILLAVLVMIYIYRRSFAGQKTRNSQQRRTFVAPRQRPSVSQTEPTIYVSPANLPPPPKYEAMAPPSYEEVVGIHYPNYQPVQPITQPITTALAQSSNSADNVTVTDTENNVTNTVTQNNASCSVPSNVAPAVVTIANERTVPTASS</sequence>
<evidence type="ECO:0000313" key="2">
    <source>
        <dbReference type="Proteomes" id="UP001652582"/>
    </source>
</evidence>
<keyword evidence="1" id="KW-0472">Membrane</keyword>
<reference evidence="3" key="2">
    <citation type="submission" date="2025-08" db="UniProtKB">
        <authorList>
            <consortium name="RefSeq"/>
        </authorList>
    </citation>
    <scope>IDENTIFICATION</scope>
</reference>
<dbReference type="Proteomes" id="UP001652582">
    <property type="component" value="Chromosome 2"/>
</dbReference>
<evidence type="ECO:0000256" key="1">
    <source>
        <dbReference type="SAM" id="Phobius"/>
    </source>
</evidence>
<reference evidence="2" key="1">
    <citation type="submission" date="2025-05" db="UniProtKB">
        <authorList>
            <consortium name="RefSeq"/>
        </authorList>
    </citation>
    <scope>NUCLEOTIDE SEQUENCE [LARGE SCALE GENOMIC DNA]</scope>
</reference>
<keyword evidence="2" id="KW-1185">Reference proteome</keyword>
<evidence type="ECO:0000313" key="3">
    <source>
        <dbReference type="RefSeq" id="XP_052742945.1"/>
    </source>
</evidence>